<proteinExistence type="inferred from homology"/>
<dbReference type="PANTHER" id="PTHR13522">
    <property type="entry name" value="U6 SNRNA PHOSPHODIESTERASE 1"/>
    <property type="match status" value="1"/>
</dbReference>
<keyword evidence="7" id="KW-0269">Exonuclease</keyword>
<keyword evidence="4 5" id="KW-0539">Nucleus</keyword>
<evidence type="ECO:0000256" key="6">
    <source>
        <dbReference type="SAM" id="MobiDB-lite"/>
    </source>
</evidence>
<evidence type="ECO:0000313" key="8">
    <source>
        <dbReference type="Proteomes" id="UP001642482"/>
    </source>
</evidence>
<feature type="active site" description="Proton donor/acceptor" evidence="5">
    <location>
        <position position="217"/>
    </location>
</feature>
<dbReference type="Proteomes" id="UP001642482">
    <property type="component" value="Unassembled WGS sequence"/>
</dbReference>
<protein>
    <recommendedName>
        <fullName evidence="5">U6 snRNA phosphodiesterase</fullName>
        <ecNumber evidence="5">3.1.4.-</ecNumber>
    </recommendedName>
</protein>
<feature type="active site" description="Proton donor/acceptor" evidence="5">
    <location>
        <position position="114"/>
    </location>
</feature>
<evidence type="ECO:0000256" key="3">
    <source>
        <dbReference type="ARBA" id="ARBA00023239"/>
    </source>
</evidence>
<feature type="compositionally biased region" description="Polar residues" evidence="6">
    <location>
        <begin position="278"/>
        <end position="288"/>
    </location>
</feature>
<comment type="function">
    <text evidence="5">Phosphodiesterase responsible for the U6 snRNA 3' end processing. Acts as an exoribonuclease (RNase) responsible for trimming the poly(U) tract of the last nucleotides in the pre-U6 snRNA molecule, leading to the formation of mature U6 snRNA.</text>
</comment>
<comment type="subcellular location">
    <subcellularLocation>
        <location evidence="5">Nucleus</location>
    </subcellularLocation>
</comment>
<keyword evidence="2 5" id="KW-0378">Hydrolase</keyword>
<dbReference type="EC" id="3.1.4.-" evidence="5"/>
<keyword evidence="3" id="KW-0456">Lyase</keyword>
<dbReference type="Pfam" id="PF09749">
    <property type="entry name" value="HVSL"/>
    <property type="match status" value="1"/>
</dbReference>
<evidence type="ECO:0000256" key="4">
    <source>
        <dbReference type="ARBA" id="ARBA00023242"/>
    </source>
</evidence>
<gene>
    <name evidence="5 7" type="primary">USB1</name>
    <name evidence="7" type="ORF">SEUCBS140593_010233</name>
</gene>
<reference evidence="7 8" key="1">
    <citation type="submission" date="2024-01" db="EMBL/GenBank/DDBJ databases">
        <authorList>
            <person name="Allen C."/>
            <person name="Tagirdzhanova G."/>
        </authorList>
    </citation>
    <scope>NUCLEOTIDE SEQUENCE [LARGE SCALE GENOMIC DNA]</scope>
</reference>
<dbReference type="Gene3D" id="3.90.1140.10">
    <property type="entry name" value="Cyclic phosphodiesterase"/>
    <property type="match status" value="1"/>
</dbReference>
<feature type="compositionally biased region" description="Basic residues" evidence="6">
    <location>
        <begin position="313"/>
        <end position="322"/>
    </location>
</feature>
<dbReference type="PANTHER" id="PTHR13522:SF3">
    <property type="entry name" value="U6 SNRNA PHOSPHODIESTERASE 1"/>
    <property type="match status" value="1"/>
</dbReference>
<comment type="similarity">
    <text evidence="5">Belongs to the 2H phosphoesterase superfamily. USB1 family.</text>
</comment>
<keyword evidence="1 5" id="KW-0540">Nuclease</keyword>
<evidence type="ECO:0000256" key="1">
    <source>
        <dbReference type="ARBA" id="ARBA00022722"/>
    </source>
</evidence>
<comment type="caution">
    <text evidence="7">The sequence shown here is derived from an EMBL/GenBank/DDBJ whole genome shotgun (WGS) entry which is preliminary data.</text>
</comment>
<dbReference type="InterPro" id="IPR027521">
    <property type="entry name" value="Usb1"/>
</dbReference>
<organism evidence="7 8">
    <name type="scientific">Sporothrix eucalyptigena</name>
    <dbReference type="NCBI Taxonomy" id="1812306"/>
    <lineage>
        <taxon>Eukaryota</taxon>
        <taxon>Fungi</taxon>
        <taxon>Dikarya</taxon>
        <taxon>Ascomycota</taxon>
        <taxon>Pezizomycotina</taxon>
        <taxon>Sordariomycetes</taxon>
        <taxon>Sordariomycetidae</taxon>
        <taxon>Ophiostomatales</taxon>
        <taxon>Ophiostomataceae</taxon>
        <taxon>Sporothrix</taxon>
    </lineage>
</organism>
<dbReference type="HAMAP" id="MF_03040">
    <property type="entry name" value="USB1"/>
    <property type="match status" value="1"/>
</dbReference>
<evidence type="ECO:0000256" key="5">
    <source>
        <dbReference type="HAMAP-Rule" id="MF_03040"/>
    </source>
</evidence>
<evidence type="ECO:0000256" key="2">
    <source>
        <dbReference type="ARBA" id="ARBA00022801"/>
    </source>
</evidence>
<accession>A0ABP0D2G5</accession>
<evidence type="ECO:0000313" key="7">
    <source>
        <dbReference type="EMBL" id="CAK7237975.1"/>
    </source>
</evidence>
<sequence length="322" mass="34690">MGLVDYSSSDEEDDSNEHAPATTALPPLPRVFHDLYAATVRNATADDPSLHQGRHRAIPHVAGQWPSHLYIEWFPSMSEHAYLGQLLASLGNALGQGAFHSFLTSDLGAPLPLHISLSRPFVLTTAKKTGFLADLTNSITTSGVSSFDVKLAGLDWFRSPDSARAFLVLRAVVNNDGQNGPLVTLLNRCNEQVTEVGQPALYAKKSGGDDNAASAFHVSVAWTLAADTESWAADTQQVYKEWLQGAEDKEPLTIPVDSIKVKIGNVVTDLPLRKASVSGPNAVSTIRRPSTKRTRSGEDSIDATENKDAKQPSSKKSHIGNK</sequence>
<feature type="region of interest" description="Disordered" evidence="6">
    <location>
        <begin position="276"/>
        <end position="322"/>
    </location>
</feature>
<name>A0ABP0D2G5_9PEZI</name>
<keyword evidence="8" id="KW-1185">Reference proteome</keyword>
<dbReference type="EMBL" id="CAWUHD010000199">
    <property type="protein sequence ID" value="CAK7237975.1"/>
    <property type="molecule type" value="Genomic_DNA"/>
</dbReference>
<feature type="region of interest" description="Disordered" evidence="6">
    <location>
        <begin position="1"/>
        <end position="26"/>
    </location>
</feature>
<dbReference type="GO" id="GO:0004527">
    <property type="term" value="F:exonuclease activity"/>
    <property type="evidence" value="ECO:0007669"/>
    <property type="project" value="UniProtKB-KW"/>
</dbReference>